<accession>A0ABR6WBD6</accession>
<name>A0ABR6WBD6_9BACT</name>
<organism evidence="1 2">
    <name type="scientific">Spirosoma utsteinense</name>
    <dbReference type="NCBI Taxonomy" id="2585773"/>
    <lineage>
        <taxon>Bacteria</taxon>
        <taxon>Pseudomonadati</taxon>
        <taxon>Bacteroidota</taxon>
        <taxon>Cytophagia</taxon>
        <taxon>Cytophagales</taxon>
        <taxon>Cytophagaceae</taxon>
        <taxon>Spirosoma</taxon>
    </lineage>
</organism>
<sequence length="72" mass="7502">MNMHQGGEVIASLAAAAAGQIYSDTDGIPDHPTPRALTTEEVKTTIQEFIAATKKPSTRALTVSSCTARTAT</sequence>
<gene>
    <name evidence="1" type="ORF">FH603_4355</name>
</gene>
<dbReference type="EMBL" id="VFIA01000032">
    <property type="protein sequence ID" value="MBC3793832.1"/>
    <property type="molecule type" value="Genomic_DNA"/>
</dbReference>
<comment type="caution">
    <text evidence="1">The sequence shown here is derived from an EMBL/GenBank/DDBJ whole genome shotgun (WGS) entry which is preliminary data.</text>
</comment>
<evidence type="ECO:0000313" key="2">
    <source>
        <dbReference type="Proteomes" id="UP000700732"/>
    </source>
</evidence>
<keyword evidence="2" id="KW-1185">Reference proteome</keyword>
<evidence type="ECO:0000313" key="1">
    <source>
        <dbReference type="EMBL" id="MBC3793832.1"/>
    </source>
</evidence>
<protein>
    <submittedName>
        <fullName evidence="1">2,4-dienoyl-CoA reductase-like NADH-dependent reductase (Old Yellow Enzyme family)</fullName>
    </submittedName>
</protein>
<dbReference type="RefSeq" id="WP_235985422.1">
    <property type="nucleotide sequence ID" value="NZ_VFIA01000032.1"/>
</dbReference>
<proteinExistence type="predicted"/>
<reference evidence="1 2" key="1">
    <citation type="submission" date="2019-06" db="EMBL/GenBank/DDBJ databases">
        <title>Spirosoma utsteinense sp. nov. isolated from Antarctic ice-free soils.</title>
        <authorList>
            <person name="Tahon G."/>
        </authorList>
    </citation>
    <scope>NUCLEOTIDE SEQUENCE [LARGE SCALE GENOMIC DNA]</scope>
    <source>
        <strain evidence="1 2">LMG 31447</strain>
    </source>
</reference>
<dbReference type="Proteomes" id="UP000700732">
    <property type="component" value="Unassembled WGS sequence"/>
</dbReference>